<dbReference type="InterPro" id="IPR017871">
    <property type="entry name" value="ABC_transporter-like_CS"/>
</dbReference>
<dbReference type="GO" id="GO:0016887">
    <property type="term" value="F:ATP hydrolysis activity"/>
    <property type="evidence" value="ECO:0007669"/>
    <property type="project" value="InterPro"/>
</dbReference>
<proteinExistence type="inferred from homology"/>
<dbReference type="AlphaFoldDB" id="A0A1H1VEX7"/>
<dbReference type="Pfam" id="PF00005">
    <property type="entry name" value="ABC_tran"/>
    <property type="match status" value="1"/>
</dbReference>
<feature type="domain" description="ABC transporter" evidence="5">
    <location>
        <begin position="4"/>
        <end position="229"/>
    </location>
</feature>
<evidence type="ECO:0000256" key="2">
    <source>
        <dbReference type="ARBA" id="ARBA00022448"/>
    </source>
</evidence>
<evidence type="ECO:0000256" key="3">
    <source>
        <dbReference type="ARBA" id="ARBA00022741"/>
    </source>
</evidence>
<dbReference type="PANTHER" id="PTHR43335">
    <property type="entry name" value="ABC TRANSPORTER, ATP-BINDING PROTEIN"/>
    <property type="match status" value="1"/>
</dbReference>
<evidence type="ECO:0000256" key="1">
    <source>
        <dbReference type="ARBA" id="ARBA00005417"/>
    </source>
</evidence>
<reference evidence="6 7" key="1">
    <citation type="submission" date="2016-10" db="EMBL/GenBank/DDBJ databases">
        <authorList>
            <person name="de Groot N.N."/>
        </authorList>
    </citation>
    <scope>NUCLEOTIDE SEQUENCE [LARGE SCALE GENOMIC DNA]</scope>
    <source>
        <strain evidence="6 7">DSM 21741</strain>
    </source>
</reference>
<dbReference type="PROSITE" id="PS00211">
    <property type="entry name" value="ABC_TRANSPORTER_1"/>
    <property type="match status" value="1"/>
</dbReference>
<keyword evidence="2" id="KW-0813">Transport</keyword>
<comment type="similarity">
    <text evidence="1">Belongs to the ABC transporter superfamily.</text>
</comment>
<dbReference type="Gene3D" id="3.40.50.300">
    <property type="entry name" value="P-loop containing nucleotide triphosphate hydrolases"/>
    <property type="match status" value="1"/>
</dbReference>
<sequence length="299" mass="31490">MAALSVHGLSKHFGRVTAVDDLSFEVEAGTITGFLGPNGSGKTTTLRMLLGLVHPSAGVALVNGAPYPELRRPAFTVGAALEATGFHPGRTARNHLRILAHPSGIPTSRVDEVLAEVELADAARRRVGGFSLGMRQRLMLAGALLGDPAILVLDEPTNGLDPAGVHWLRQLLRRRVEQGGTVLVSSHLIAELALSADSVVIVKNGRLKMQGSVRELTGDTGNTVRVKTPQAQKLHQMLISRGITAELAPPDGVIARGVTTQQVGEAVAATGLVVYEMQAERHNLEDAFLELTGTGPSAS</sequence>
<dbReference type="PROSITE" id="PS50893">
    <property type="entry name" value="ABC_TRANSPORTER_2"/>
    <property type="match status" value="1"/>
</dbReference>
<dbReference type="Proteomes" id="UP000199092">
    <property type="component" value="Chromosome I"/>
</dbReference>
<keyword evidence="4 6" id="KW-0067">ATP-binding</keyword>
<dbReference type="InterPro" id="IPR003439">
    <property type="entry name" value="ABC_transporter-like_ATP-bd"/>
</dbReference>
<name>A0A1H1VEX7_9ACTN</name>
<evidence type="ECO:0000256" key="4">
    <source>
        <dbReference type="ARBA" id="ARBA00022840"/>
    </source>
</evidence>
<evidence type="ECO:0000313" key="7">
    <source>
        <dbReference type="Proteomes" id="UP000199092"/>
    </source>
</evidence>
<keyword evidence="3" id="KW-0547">Nucleotide-binding</keyword>
<dbReference type="GO" id="GO:0005524">
    <property type="term" value="F:ATP binding"/>
    <property type="evidence" value="ECO:0007669"/>
    <property type="project" value="UniProtKB-KW"/>
</dbReference>
<dbReference type="EMBL" id="LT629749">
    <property type="protein sequence ID" value="SDS82739.1"/>
    <property type="molecule type" value="Genomic_DNA"/>
</dbReference>
<evidence type="ECO:0000259" key="5">
    <source>
        <dbReference type="PROSITE" id="PS50893"/>
    </source>
</evidence>
<protein>
    <submittedName>
        <fullName evidence="6">ABC-2 type transport system ATP-binding protein</fullName>
    </submittedName>
</protein>
<keyword evidence="7" id="KW-1185">Reference proteome</keyword>
<accession>A0A1H1VEX7</accession>
<gene>
    <name evidence="6" type="ORF">SAMN04488543_2455</name>
</gene>
<dbReference type="InterPro" id="IPR027417">
    <property type="entry name" value="P-loop_NTPase"/>
</dbReference>
<organism evidence="6 7">
    <name type="scientific">Friedmanniella luteola</name>
    <dbReference type="NCBI Taxonomy" id="546871"/>
    <lineage>
        <taxon>Bacteria</taxon>
        <taxon>Bacillati</taxon>
        <taxon>Actinomycetota</taxon>
        <taxon>Actinomycetes</taxon>
        <taxon>Propionibacteriales</taxon>
        <taxon>Nocardioidaceae</taxon>
        <taxon>Friedmanniella</taxon>
    </lineage>
</organism>
<dbReference type="RefSeq" id="WP_091413144.1">
    <property type="nucleotide sequence ID" value="NZ_LT629749.1"/>
</dbReference>
<evidence type="ECO:0000313" key="6">
    <source>
        <dbReference type="EMBL" id="SDS82739.1"/>
    </source>
</evidence>
<dbReference type="PANTHER" id="PTHR43335:SF4">
    <property type="entry name" value="ABC TRANSPORTER, ATP-BINDING PROTEIN"/>
    <property type="match status" value="1"/>
</dbReference>
<dbReference type="SUPFAM" id="SSF52540">
    <property type="entry name" value="P-loop containing nucleoside triphosphate hydrolases"/>
    <property type="match status" value="1"/>
</dbReference>
<dbReference type="OrthoDB" id="9804819at2"/>
<dbReference type="InterPro" id="IPR003593">
    <property type="entry name" value="AAA+_ATPase"/>
</dbReference>
<dbReference type="SMART" id="SM00382">
    <property type="entry name" value="AAA"/>
    <property type="match status" value="1"/>
</dbReference>
<dbReference type="STRING" id="546871.SAMN04488543_2455"/>